<protein>
    <recommendedName>
        <fullName evidence="2">PD(D/E)XK endonuclease domain-containing protein</fullName>
    </recommendedName>
</protein>
<organism evidence="1">
    <name type="scientific">uncultured organism MedDCM-OCT-S04-C369</name>
    <dbReference type="NCBI Taxonomy" id="743614"/>
    <lineage>
        <taxon>unclassified sequences</taxon>
        <taxon>environmental samples</taxon>
    </lineage>
</organism>
<name>D6PJY6_9ZZZZ</name>
<evidence type="ECO:0008006" key="2">
    <source>
        <dbReference type="Google" id="ProtNLM"/>
    </source>
</evidence>
<accession>D6PJY6</accession>
<dbReference type="AlphaFoldDB" id="D6PJY6"/>
<sequence length="100" mass="11149">MARRKKAIVGLTTELAAQLRLAKDPNILVFTPLGGLGPIDIVTLNMTTGEYNAYDVKAKNYRKVDSYTAPDGYKRNLKGSFISRGATKEQKKLKVKIIYE</sequence>
<proteinExistence type="predicted"/>
<evidence type="ECO:0000313" key="1">
    <source>
        <dbReference type="EMBL" id="ADD96037.1"/>
    </source>
</evidence>
<dbReference type="EMBL" id="GU943116">
    <property type="protein sequence ID" value="ADD96037.1"/>
    <property type="molecule type" value="Genomic_DNA"/>
</dbReference>
<reference evidence="1" key="1">
    <citation type="journal article" date="2010" name="ISME J.">
        <title>Metagenome of the Mediterranean deep chlorophyll maximum studied by direct and fosmid library 454 pyrosequencing.</title>
        <authorList>
            <person name="Ghai R."/>
            <person name="Martin-Cuadrado A.B."/>
            <person name="Molto A.G."/>
            <person name="Heredia I.G."/>
            <person name="Cabrera R."/>
            <person name="Martin J."/>
            <person name="Verdu M."/>
            <person name="Deschamps P."/>
            <person name="Moreira D."/>
            <person name="Lopez-Garcia P."/>
            <person name="Mira A."/>
            <person name="Rodriguez-Valera F."/>
        </authorList>
    </citation>
    <scope>NUCLEOTIDE SEQUENCE</scope>
</reference>